<dbReference type="SUPFAM" id="SSF55811">
    <property type="entry name" value="Nudix"/>
    <property type="match status" value="1"/>
</dbReference>
<dbReference type="InterPro" id="IPR006910">
    <property type="entry name" value="Rad21_Rec8_N"/>
</dbReference>
<dbReference type="GO" id="GO:0050992">
    <property type="term" value="P:dimethylallyl diphosphate biosynthetic process"/>
    <property type="evidence" value="ECO:0007669"/>
    <property type="project" value="UniProtKB-UniPathway"/>
</dbReference>
<evidence type="ECO:0000256" key="11">
    <source>
        <dbReference type="ARBA" id="ARBA00023235"/>
    </source>
</evidence>
<evidence type="ECO:0000256" key="13">
    <source>
        <dbReference type="SAM" id="MobiDB-lite"/>
    </source>
</evidence>
<evidence type="ECO:0000256" key="5">
    <source>
        <dbReference type="ARBA" id="ARBA00022516"/>
    </source>
</evidence>
<feature type="region of interest" description="Disordered" evidence="13">
    <location>
        <begin position="495"/>
        <end position="571"/>
    </location>
</feature>
<dbReference type="InterPro" id="IPR011876">
    <property type="entry name" value="IsopentenylPP_isomerase_typ1"/>
</dbReference>
<dbReference type="EC" id="5.3.3.2" evidence="4"/>
<dbReference type="GO" id="GO:0009240">
    <property type="term" value="P:isopentenyl diphosphate biosynthetic process"/>
    <property type="evidence" value="ECO:0007669"/>
    <property type="project" value="TreeGrafter"/>
</dbReference>
<keyword evidence="5" id="KW-0444">Lipid biosynthesis</keyword>
<organism evidence="15 16">
    <name type="scientific">Mycena indigotica</name>
    <dbReference type="NCBI Taxonomy" id="2126181"/>
    <lineage>
        <taxon>Eukaryota</taxon>
        <taxon>Fungi</taxon>
        <taxon>Dikarya</taxon>
        <taxon>Basidiomycota</taxon>
        <taxon>Agaricomycotina</taxon>
        <taxon>Agaricomycetes</taxon>
        <taxon>Agaricomycetidae</taxon>
        <taxon>Agaricales</taxon>
        <taxon>Marasmiineae</taxon>
        <taxon>Mycenaceae</taxon>
        <taxon>Mycena</taxon>
    </lineage>
</organism>
<dbReference type="CDD" id="cd02885">
    <property type="entry name" value="NUDIX_IPP_Isomerase"/>
    <property type="match status" value="1"/>
</dbReference>
<evidence type="ECO:0000256" key="8">
    <source>
        <dbReference type="ARBA" id="ARBA00022955"/>
    </source>
</evidence>
<dbReference type="RefSeq" id="XP_037221934.1">
    <property type="nucleotide sequence ID" value="XM_037361642.1"/>
</dbReference>
<keyword evidence="6" id="KW-0479">Metal-binding</keyword>
<dbReference type="Pfam" id="PF04825">
    <property type="entry name" value="Rad21_Rec8_N"/>
    <property type="match status" value="1"/>
</dbReference>
<feature type="region of interest" description="Disordered" evidence="13">
    <location>
        <begin position="297"/>
        <end position="326"/>
    </location>
</feature>
<dbReference type="EMBL" id="JACAZF010000004">
    <property type="protein sequence ID" value="KAF7306915.1"/>
    <property type="molecule type" value="Genomic_DNA"/>
</dbReference>
<dbReference type="OrthoDB" id="10071381at2759"/>
<evidence type="ECO:0000313" key="16">
    <source>
        <dbReference type="Proteomes" id="UP000636479"/>
    </source>
</evidence>
<comment type="catalytic activity">
    <reaction evidence="12">
        <text>isopentenyl diphosphate = dimethylallyl diphosphate</text>
        <dbReference type="Rhea" id="RHEA:23284"/>
        <dbReference type="ChEBI" id="CHEBI:57623"/>
        <dbReference type="ChEBI" id="CHEBI:128769"/>
        <dbReference type="EC" id="5.3.3.2"/>
    </reaction>
    <physiologicalReaction direction="left-to-right" evidence="12">
        <dbReference type="Rhea" id="RHEA:23285"/>
    </physiologicalReaction>
</comment>
<evidence type="ECO:0000259" key="14">
    <source>
        <dbReference type="PROSITE" id="PS51462"/>
    </source>
</evidence>
<evidence type="ECO:0000256" key="2">
    <source>
        <dbReference type="ARBA" id="ARBA00004826"/>
    </source>
</evidence>
<feature type="domain" description="Nudix hydrolase" evidence="14">
    <location>
        <begin position="764"/>
        <end position="915"/>
    </location>
</feature>
<dbReference type="InterPro" id="IPR015797">
    <property type="entry name" value="NUDIX_hydrolase-like_dom_sf"/>
</dbReference>
<evidence type="ECO:0000256" key="4">
    <source>
        <dbReference type="ARBA" id="ARBA00012057"/>
    </source>
</evidence>
<keyword evidence="16" id="KW-1185">Reference proteome</keyword>
<dbReference type="GeneID" id="59344158"/>
<keyword evidence="7" id="KW-0460">Magnesium</keyword>
<evidence type="ECO:0000256" key="12">
    <source>
        <dbReference type="ARBA" id="ARBA00029294"/>
    </source>
</evidence>
<dbReference type="PANTHER" id="PTHR10885:SF0">
    <property type="entry name" value="ISOPENTENYL-DIPHOSPHATE DELTA-ISOMERASE"/>
    <property type="match status" value="1"/>
</dbReference>
<proteinExistence type="inferred from homology"/>
<keyword evidence="11" id="KW-0413">Isomerase</keyword>
<dbReference type="UniPathway" id="UPA00059">
    <property type="reaction ID" value="UER00104"/>
</dbReference>
<sequence length="956" mass="106007">MFFSSELLAKRDSGFGLLWLAATLGSKSTFKKLPKRSVLSADISQLCDLIADPEEPLALRLSSNLMIGVARVYKVKQEIFFSDVTSCVASLKKVVQEMKTASALDLQMAQPTARLSALNLPKDSTAGFLIDFDALVLDWDEFLNISGKNDVTLQEDDAEDEFNPNTKSKKQSRKAKASQPVEEHRGLDLHTLREDHEHLLSNSFELSFISNAGKDPSSSQAGGGFAMDDMFLSASDQLGIGEGLGDDLMKELGEGWGAFPDPINDPPFDGLANQDGFGAMDVDMNQALDFEAGNQMRSESMPATTPRKRKAINGPDKENIPPSSLRKQLSALSPATSFSRLFLSQDEAPLFDVTNQPTNATKPVAKKAKRTRLLLDARTELTDEELKTARAEYLKSQAILRRGIEQKRAEKDGGLLLEKLVWGAPRGLQAETLVEFWQENFKVQVEARTGIVSIHEEEEPPSKRRKIWDAVEVEPPQPNPFEENQMFEMQDGIPNMEDNLYGQVREPTPQRRSSEEPGQARHNSRPASVLDGRFEIEPQIPASGSQRSSLFPWDNAGGVSSSAGGGPMASDQISIDRADIKLRGGSFSRRESSLVPSQAGSVDGMHISIKDSHTVGEDYAFDVDAQMQEEVNQESQRSEMNLITLERNSYNFLEYVKMQLQGLPNSMAGLSFDTVVPMSTSTRHVAAAAFYHCLGLTVFRSCYEGSAEVLAAKAALASIDLSAYDPEQSRLMDERCILVDEQDNAIGAMDKKTCHLMENINKGLLHRAFSAFVFRPSDGKLLLQQRASEKITFPDMWTNTCCSHPLDDFEEEKIEQAQLGVRSAASRKLEHELGIPRSQTPIDNFQYLTRIHYLAPSNGIQALNNLLVDYILFITADVSVAPNLNEIRDYKYVDKAELQAMFDSPENSFTPWFKLIARDFLFGWWDLLLERKDANGLVSAKSLAGVADGSKVIKMV</sequence>
<reference evidence="15" key="1">
    <citation type="submission" date="2020-05" db="EMBL/GenBank/DDBJ databases">
        <title>Mycena genomes resolve the evolution of fungal bioluminescence.</title>
        <authorList>
            <person name="Tsai I.J."/>
        </authorList>
    </citation>
    <scope>NUCLEOTIDE SEQUENCE</scope>
    <source>
        <strain evidence="15">171206Taipei</strain>
    </source>
</reference>
<dbReference type="NCBIfam" id="TIGR02150">
    <property type="entry name" value="IPP_isom_1"/>
    <property type="match status" value="1"/>
</dbReference>
<keyword evidence="10" id="KW-0414">Isoprene biosynthesis</keyword>
<evidence type="ECO:0000313" key="15">
    <source>
        <dbReference type="EMBL" id="KAF7306915.1"/>
    </source>
</evidence>
<dbReference type="GO" id="GO:0046872">
    <property type="term" value="F:metal ion binding"/>
    <property type="evidence" value="ECO:0007669"/>
    <property type="project" value="UniProtKB-KW"/>
</dbReference>
<feature type="compositionally biased region" description="Basic residues" evidence="13">
    <location>
        <begin position="167"/>
        <end position="176"/>
    </location>
</feature>
<dbReference type="FunFam" id="3.90.79.10:FF:000012">
    <property type="entry name" value="Isopentenyl-diphosphate Delta-isomerase 1"/>
    <property type="match status" value="1"/>
</dbReference>
<evidence type="ECO:0000256" key="3">
    <source>
        <dbReference type="ARBA" id="ARBA00007579"/>
    </source>
</evidence>
<feature type="region of interest" description="Disordered" evidence="13">
    <location>
        <begin position="156"/>
        <end position="189"/>
    </location>
</feature>
<protein>
    <recommendedName>
        <fullName evidence="4">isopentenyl-diphosphate Delta-isomerase</fullName>
        <ecNumber evidence="4">5.3.3.2</ecNumber>
    </recommendedName>
</protein>
<keyword evidence="9" id="KW-0443">Lipid metabolism</keyword>
<gene>
    <name evidence="15" type="ORF">MIND_00484000</name>
</gene>
<accession>A0A8H6SXG5</accession>
<evidence type="ECO:0000256" key="10">
    <source>
        <dbReference type="ARBA" id="ARBA00023229"/>
    </source>
</evidence>
<dbReference type="PROSITE" id="PS51462">
    <property type="entry name" value="NUDIX"/>
    <property type="match status" value="1"/>
</dbReference>
<name>A0A8H6SXG5_9AGAR</name>
<dbReference type="Proteomes" id="UP000636479">
    <property type="component" value="Unassembled WGS sequence"/>
</dbReference>
<evidence type="ECO:0000256" key="9">
    <source>
        <dbReference type="ARBA" id="ARBA00023098"/>
    </source>
</evidence>
<dbReference type="GO" id="GO:0004452">
    <property type="term" value="F:isopentenyl-diphosphate delta-isomerase activity"/>
    <property type="evidence" value="ECO:0007669"/>
    <property type="project" value="UniProtKB-EC"/>
</dbReference>
<comment type="similarity">
    <text evidence="3">Belongs to the IPP isomerase type 1 family.</text>
</comment>
<evidence type="ECO:0000256" key="7">
    <source>
        <dbReference type="ARBA" id="ARBA00022842"/>
    </source>
</evidence>
<dbReference type="GO" id="GO:0006694">
    <property type="term" value="P:steroid biosynthetic process"/>
    <property type="evidence" value="ECO:0007669"/>
    <property type="project" value="UniProtKB-KW"/>
</dbReference>
<dbReference type="Gene3D" id="3.90.79.10">
    <property type="entry name" value="Nucleoside Triphosphate Pyrophosphohydrolase"/>
    <property type="match status" value="1"/>
</dbReference>
<dbReference type="AlphaFoldDB" id="A0A8H6SXG5"/>
<comment type="pathway">
    <text evidence="2">Isoprenoid biosynthesis; dimethylallyl diphosphate biosynthesis; dimethylallyl diphosphate from isopentenyl diphosphate: step 1/1.</text>
</comment>
<keyword evidence="8" id="KW-0752">Steroid biosynthesis</keyword>
<dbReference type="InterPro" id="IPR000086">
    <property type="entry name" value="NUDIX_hydrolase_dom"/>
</dbReference>
<dbReference type="PANTHER" id="PTHR10885">
    <property type="entry name" value="ISOPENTENYL-DIPHOSPHATE DELTA-ISOMERASE"/>
    <property type="match status" value="1"/>
</dbReference>
<comment type="cofactor">
    <cofactor evidence="1">
        <name>Mg(2+)</name>
        <dbReference type="ChEBI" id="CHEBI:18420"/>
    </cofactor>
</comment>
<feature type="compositionally biased region" description="Basic and acidic residues" evidence="13">
    <location>
        <begin position="508"/>
        <end position="519"/>
    </location>
</feature>
<dbReference type="GO" id="GO:0005737">
    <property type="term" value="C:cytoplasm"/>
    <property type="evidence" value="ECO:0007669"/>
    <property type="project" value="TreeGrafter"/>
</dbReference>
<dbReference type="Pfam" id="PF00293">
    <property type="entry name" value="NUDIX"/>
    <property type="match status" value="1"/>
</dbReference>
<evidence type="ECO:0000256" key="6">
    <source>
        <dbReference type="ARBA" id="ARBA00022723"/>
    </source>
</evidence>
<evidence type="ECO:0000256" key="1">
    <source>
        <dbReference type="ARBA" id="ARBA00001946"/>
    </source>
</evidence>
<comment type="caution">
    <text evidence="15">The sequence shown here is derived from an EMBL/GenBank/DDBJ whole genome shotgun (WGS) entry which is preliminary data.</text>
</comment>